<keyword evidence="2" id="KW-0732">Signal</keyword>
<accession>A0AAX3L5V2</accession>
<dbReference type="AlphaFoldDB" id="A0AAX3L5V2"/>
<dbReference type="Gene3D" id="3.40.190.10">
    <property type="entry name" value="Periplasmic binding protein-like II"/>
    <property type="match status" value="4"/>
</dbReference>
<keyword evidence="1" id="KW-0812">Transmembrane</keyword>
<name>A0AAX3L5V2_9ENTR</name>
<dbReference type="Pfam" id="PF13487">
    <property type="entry name" value="HD_5"/>
    <property type="match status" value="1"/>
</dbReference>
<dbReference type="GO" id="GO:0008081">
    <property type="term" value="F:phosphoric diester hydrolase activity"/>
    <property type="evidence" value="ECO:0007669"/>
    <property type="project" value="UniProtKB-ARBA"/>
</dbReference>
<gene>
    <name evidence="4" type="ORF">PHA72_15165</name>
</gene>
<reference evidence="4 5" key="1">
    <citation type="submission" date="2023-01" db="EMBL/GenBank/DDBJ databases">
        <title>Genome sequence resource and annotation of Enterobacter ludwigii, an economically important pathogen of seedling wilt with strawberry.</title>
        <authorList>
            <person name="Xie Y."/>
        </authorList>
    </citation>
    <scope>NUCLEOTIDE SEQUENCE [LARGE SCALE GENOMIC DNA]</scope>
    <source>
        <strain evidence="4 5">CM-TZ4</strain>
    </source>
</reference>
<evidence type="ECO:0000313" key="4">
    <source>
        <dbReference type="EMBL" id="WCE11432.1"/>
    </source>
</evidence>
<dbReference type="InterPro" id="IPR003607">
    <property type="entry name" value="HD/PDEase_dom"/>
</dbReference>
<evidence type="ECO:0000259" key="3">
    <source>
        <dbReference type="PROSITE" id="PS51832"/>
    </source>
</evidence>
<keyword evidence="1" id="KW-1133">Transmembrane helix</keyword>
<keyword evidence="1" id="KW-0472">Membrane</keyword>
<proteinExistence type="predicted"/>
<dbReference type="SUPFAM" id="SSF53850">
    <property type="entry name" value="Periplasmic binding protein-like II"/>
    <property type="match status" value="2"/>
</dbReference>
<feature type="signal peptide" evidence="2">
    <location>
        <begin position="1"/>
        <end position="28"/>
    </location>
</feature>
<evidence type="ECO:0000256" key="2">
    <source>
        <dbReference type="SAM" id="SignalP"/>
    </source>
</evidence>
<dbReference type="InterPro" id="IPR001638">
    <property type="entry name" value="Solute-binding_3/MltF_N"/>
</dbReference>
<dbReference type="RefSeq" id="WP_252078070.1">
    <property type="nucleotide sequence ID" value="NZ_CP076536.1"/>
</dbReference>
<feature type="transmembrane region" description="Helical" evidence="1">
    <location>
        <begin position="496"/>
        <end position="514"/>
    </location>
</feature>
<dbReference type="PROSITE" id="PS51832">
    <property type="entry name" value="HD_GYP"/>
    <property type="match status" value="1"/>
</dbReference>
<protein>
    <submittedName>
        <fullName evidence="4">Transporter substrate-binding domain-containing protein</fullName>
    </submittedName>
</protein>
<dbReference type="PANTHER" id="PTHR45228:SF8">
    <property type="entry name" value="TWO-COMPONENT RESPONSE REGULATOR-RELATED"/>
    <property type="match status" value="1"/>
</dbReference>
<dbReference type="Gene3D" id="1.10.3210.10">
    <property type="entry name" value="Hypothetical protein af1432"/>
    <property type="match status" value="1"/>
</dbReference>
<dbReference type="Pfam" id="PF00497">
    <property type="entry name" value="SBP_bac_3"/>
    <property type="match status" value="1"/>
</dbReference>
<evidence type="ECO:0000256" key="1">
    <source>
        <dbReference type="SAM" id="Phobius"/>
    </source>
</evidence>
<keyword evidence="5" id="KW-1185">Reference proteome</keyword>
<evidence type="ECO:0000313" key="5">
    <source>
        <dbReference type="Proteomes" id="UP001210538"/>
    </source>
</evidence>
<sequence length="717" mass="82576">MNQRCRMLRSLFLLALTGLLLVCPPARAEEPVPVWIFDANNFEFWRTPQGEWQGFYSELIKAINKQAGTQLQLRPLSGADISQRFAQNEYGVYAGVLRTEKRARTKILSARLFDNDVVAASPSMTVTTAEQLSHARVLFRKDDATLDSVQQRYPDLKFRSLRLVATSDEAFRLLSDNQADFYINDAPEMENTQRYYLVSRPFPELRIPVVLAFSPDLLPLRDKINALIGTWYRNGEINTMLEESKRNYLLSRITLSEEERTWIAHNRLQINLPKNENFAPLIWRDSKGYHGTAIDMINDMRDLLGMKVEVNFIDHYSSLPRQQWAVRLIDIVDRSDSAHAQGRIGPDIAWHNAYYNRSSQPFLWNEESIRSQRVGVIDGSFAAAYLRQRFGSDVIIVTRPTIDGLIDAIENDEIDYILGDLSSLESTLRGNELFRGVLKVAGVTRSEFIIGPWVDPQHPLFHLLTQVHRLSEYRTQIERQDEQSYLPDFSKNTLKIISVILLIVALFSIGMLIMMRRHLRQNRMVNRNMVQALEKVNRAHDDETGSHIQRVARYCGLMARELGLSRKMTREIEHFASLHDVGKIAVPERILRKQGPLTQDEFAEMKLHTVKGWRIIQGLELGAVAENIIHFHHEKWDGSGYPQGLRGEQIPLEARILALADVYDALRQKRVYKPGFTHEQACKIILEGDGRHFDPQLIALFRLHHLKFKTIFDSLAD</sequence>
<feature type="chain" id="PRO_5043858755" evidence="2">
    <location>
        <begin position="29"/>
        <end position="717"/>
    </location>
</feature>
<dbReference type="Proteomes" id="UP001210538">
    <property type="component" value="Chromosome"/>
</dbReference>
<dbReference type="SUPFAM" id="SSF109604">
    <property type="entry name" value="HD-domain/PDEase-like"/>
    <property type="match status" value="1"/>
</dbReference>
<dbReference type="EMBL" id="CP116347">
    <property type="protein sequence ID" value="WCE11432.1"/>
    <property type="molecule type" value="Genomic_DNA"/>
</dbReference>
<dbReference type="SMART" id="SM00471">
    <property type="entry name" value="HDc"/>
    <property type="match status" value="1"/>
</dbReference>
<dbReference type="PANTHER" id="PTHR45228">
    <property type="entry name" value="CYCLIC DI-GMP PHOSPHODIESTERASE TM_0186-RELATED"/>
    <property type="match status" value="1"/>
</dbReference>
<dbReference type="CDD" id="cd00077">
    <property type="entry name" value="HDc"/>
    <property type="match status" value="1"/>
</dbReference>
<organism evidence="4 5">
    <name type="scientific">Enterobacter ludwigii</name>
    <dbReference type="NCBI Taxonomy" id="299767"/>
    <lineage>
        <taxon>Bacteria</taxon>
        <taxon>Pseudomonadati</taxon>
        <taxon>Pseudomonadota</taxon>
        <taxon>Gammaproteobacteria</taxon>
        <taxon>Enterobacterales</taxon>
        <taxon>Enterobacteriaceae</taxon>
        <taxon>Enterobacter</taxon>
        <taxon>Enterobacter cloacae complex</taxon>
    </lineage>
</organism>
<feature type="domain" description="HD-GYP" evidence="3">
    <location>
        <begin position="522"/>
        <end position="717"/>
    </location>
</feature>
<dbReference type="InterPro" id="IPR037522">
    <property type="entry name" value="HD_GYP_dom"/>
</dbReference>
<dbReference type="InterPro" id="IPR052020">
    <property type="entry name" value="Cyclic_di-GMP/3'3'-cGAMP_PDE"/>
</dbReference>